<dbReference type="InterPro" id="IPR000522">
    <property type="entry name" value="ABC_transptr_permease_BtuC"/>
</dbReference>
<keyword evidence="9" id="KW-0732">Signal</keyword>
<feature type="transmembrane region" description="Helical" evidence="8">
    <location>
        <begin position="123"/>
        <end position="141"/>
    </location>
</feature>
<dbReference type="InterPro" id="IPR037294">
    <property type="entry name" value="ABC_BtuC-like"/>
</dbReference>
<dbReference type="Gene3D" id="1.10.3470.10">
    <property type="entry name" value="ABC transporter involved in vitamin B12 uptake, BtuC"/>
    <property type="match status" value="1"/>
</dbReference>
<name>A0A6V8M2S1_9BACT</name>
<feature type="transmembrane region" description="Helical" evidence="8">
    <location>
        <begin position="95"/>
        <end position="117"/>
    </location>
</feature>
<dbReference type="EMBL" id="BLTE01000011">
    <property type="protein sequence ID" value="GFK94735.1"/>
    <property type="molecule type" value="Genomic_DNA"/>
</dbReference>
<evidence type="ECO:0000256" key="7">
    <source>
        <dbReference type="ARBA" id="ARBA00023136"/>
    </source>
</evidence>
<keyword evidence="3" id="KW-0813">Transport</keyword>
<evidence type="ECO:0000256" key="2">
    <source>
        <dbReference type="ARBA" id="ARBA00007935"/>
    </source>
</evidence>
<organism evidence="10 11">
    <name type="scientific">Fundidesulfovibrio magnetotacticus</name>
    <dbReference type="NCBI Taxonomy" id="2730080"/>
    <lineage>
        <taxon>Bacteria</taxon>
        <taxon>Pseudomonadati</taxon>
        <taxon>Thermodesulfobacteriota</taxon>
        <taxon>Desulfovibrionia</taxon>
        <taxon>Desulfovibrionales</taxon>
        <taxon>Desulfovibrionaceae</taxon>
        <taxon>Fundidesulfovibrio</taxon>
    </lineage>
</organism>
<feature type="transmembrane region" description="Helical" evidence="8">
    <location>
        <begin position="241"/>
        <end position="268"/>
    </location>
</feature>
<evidence type="ECO:0000256" key="4">
    <source>
        <dbReference type="ARBA" id="ARBA00022475"/>
    </source>
</evidence>
<dbReference type="CDD" id="cd06550">
    <property type="entry name" value="TM_ABC_iron-siderophores_like"/>
    <property type="match status" value="1"/>
</dbReference>
<comment type="subcellular location">
    <subcellularLocation>
        <location evidence="1">Cell membrane</location>
        <topology evidence="1">Multi-pass membrane protein</topology>
    </subcellularLocation>
</comment>
<feature type="transmembrane region" description="Helical" evidence="8">
    <location>
        <begin position="63"/>
        <end position="83"/>
    </location>
</feature>
<dbReference type="PANTHER" id="PTHR30472">
    <property type="entry name" value="FERRIC ENTEROBACTIN TRANSPORT SYSTEM PERMEASE PROTEIN"/>
    <property type="match status" value="1"/>
</dbReference>
<comment type="caution">
    <text evidence="10">The sequence shown here is derived from an EMBL/GenBank/DDBJ whole genome shotgun (WGS) entry which is preliminary data.</text>
</comment>
<evidence type="ECO:0000256" key="1">
    <source>
        <dbReference type="ARBA" id="ARBA00004651"/>
    </source>
</evidence>
<keyword evidence="6 8" id="KW-1133">Transmembrane helix</keyword>
<dbReference type="SUPFAM" id="SSF81345">
    <property type="entry name" value="ABC transporter involved in vitamin B12 uptake, BtuC"/>
    <property type="match status" value="1"/>
</dbReference>
<evidence type="ECO:0000256" key="6">
    <source>
        <dbReference type="ARBA" id="ARBA00022989"/>
    </source>
</evidence>
<dbReference type="PANTHER" id="PTHR30472:SF25">
    <property type="entry name" value="ABC TRANSPORTER PERMEASE PROTEIN MJ0876-RELATED"/>
    <property type="match status" value="1"/>
</dbReference>
<keyword evidence="7 8" id="KW-0472">Membrane</keyword>
<evidence type="ECO:0000313" key="11">
    <source>
        <dbReference type="Proteomes" id="UP000494245"/>
    </source>
</evidence>
<keyword evidence="11" id="KW-1185">Reference proteome</keyword>
<dbReference type="GO" id="GO:0022857">
    <property type="term" value="F:transmembrane transporter activity"/>
    <property type="evidence" value="ECO:0007669"/>
    <property type="project" value="InterPro"/>
</dbReference>
<evidence type="ECO:0000256" key="8">
    <source>
        <dbReference type="SAM" id="Phobius"/>
    </source>
</evidence>
<evidence type="ECO:0000313" key="10">
    <source>
        <dbReference type="EMBL" id="GFK94735.1"/>
    </source>
</evidence>
<reference evidence="10 11" key="2">
    <citation type="submission" date="2020-05" db="EMBL/GenBank/DDBJ databases">
        <title>Draft genome sequence of Desulfovibrio sp. strainFSS-1.</title>
        <authorList>
            <person name="Shimoshige H."/>
            <person name="Kobayashi H."/>
            <person name="Maekawa T."/>
        </authorList>
    </citation>
    <scope>NUCLEOTIDE SEQUENCE [LARGE SCALE GENOMIC DNA]</scope>
    <source>
        <strain evidence="10 11">SIID29052-01</strain>
    </source>
</reference>
<dbReference type="RefSeq" id="WP_235956950.1">
    <property type="nucleotide sequence ID" value="NZ_BLTE01000011.1"/>
</dbReference>
<evidence type="ECO:0000256" key="3">
    <source>
        <dbReference type="ARBA" id="ARBA00022448"/>
    </source>
</evidence>
<keyword evidence="4" id="KW-1003">Cell membrane</keyword>
<dbReference type="AlphaFoldDB" id="A0A6V8M2S1"/>
<reference evidence="10 11" key="1">
    <citation type="submission" date="2020-04" db="EMBL/GenBank/DDBJ databases">
        <authorList>
            <consortium name="Desulfovibrio sp. FSS-1 genome sequencing consortium"/>
            <person name="Shimoshige H."/>
            <person name="Kobayashi H."/>
            <person name="Maekawa T."/>
        </authorList>
    </citation>
    <scope>NUCLEOTIDE SEQUENCE [LARGE SCALE GENOMIC DNA]</scope>
    <source>
        <strain evidence="10 11">SIID29052-01</strain>
    </source>
</reference>
<protein>
    <submittedName>
        <fullName evidence="10">Putative ABC transporter permease protein</fullName>
    </submittedName>
</protein>
<evidence type="ECO:0000256" key="5">
    <source>
        <dbReference type="ARBA" id="ARBA00022692"/>
    </source>
</evidence>
<dbReference type="FunFam" id="1.10.3470.10:FF:000001">
    <property type="entry name" value="Vitamin B12 ABC transporter permease BtuC"/>
    <property type="match status" value="1"/>
</dbReference>
<feature type="transmembrane region" description="Helical" evidence="8">
    <location>
        <begin position="153"/>
        <end position="175"/>
    </location>
</feature>
<comment type="similarity">
    <text evidence="2">Belongs to the binding-protein-dependent transport system permease family. FecCD subfamily.</text>
</comment>
<evidence type="ECO:0000256" key="9">
    <source>
        <dbReference type="SAM" id="SignalP"/>
    </source>
</evidence>
<dbReference type="GO" id="GO:0005886">
    <property type="term" value="C:plasma membrane"/>
    <property type="evidence" value="ECO:0007669"/>
    <property type="project" value="UniProtKB-SubCell"/>
</dbReference>
<dbReference type="Pfam" id="PF01032">
    <property type="entry name" value="FecCD"/>
    <property type="match status" value="1"/>
</dbReference>
<feature type="transmembrane region" description="Helical" evidence="8">
    <location>
        <begin position="310"/>
        <end position="329"/>
    </location>
</feature>
<gene>
    <name evidence="10" type="ORF">NNJEOMEG_02582</name>
</gene>
<accession>A0A6V8M2S1</accession>
<feature type="chain" id="PRO_5028907790" evidence="9">
    <location>
        <begin position="20"/>
        <end position="335"/>
    </location>
</feature>
<proteinExistence type="inferred from homology"/>
<feature type="signal peptide" evidence="9">
    <location>
        <begin position="1"/>
        <end position="19"/>
    </location>
</feature>
<sequence length="335" mass="33687">MSRTALILLAALASLVLLAAGAGAVDVPAWDAARILAARLAGRPEWLEGVPEVSRALVWEVRLPRILTALAVGGSLALSGALFQGVLRNPLADSYTLGVSAGGALGGCLCLLLGFTAFGPLSVPAWALAGSALALAVVLAMARAGGGFDSLTLVLAGVMAAATLQACIGFVKFAAGENVAGLVFWLLGGLSSRTWAEAGVAWAGLCAGLPAALWLARDLDALCLGDEQARALGVDASRVRLALLCAAGALTACSVAVSGIVGFVGLMAPHTVRLAVGPGHARLLPLSTLAGMLLVLGADTASRTLLPHEAPVGVITALLGGPYFFFLFVRGRGRA</sequence>
<dbReference type="Proteomes" id="UP000494245">
    <property type="component" value="Unassembled WGS sequence"/>
</dbReference>
<keyword evidence="5 8" id="KW-0812">Transmembrane</keyword>